<feature type="transmembrane region" description="Helical" evidence="6">
    <location>
        <begin position="260"/>
        <end position="288"/>
    </location>
</feature>
<keyword evidence="2" id="KW-0813">Transport</keyword>
<sequence>MANWNRRKIIVPSAEMAAEHRLARTLSWPHLIALGVGAIVGTGILTLIGVGADKAGPAVILSFAIAGAICACAALAYAEMATMIPASGSAYTYTYVVIGELVAWVIGWSLILEYSLVVSAVAVGWSGYAAPLLQAALGVPMSVMQGPALGGVANLPAILIIAVVAGLLIVGTRESATLNACLVLVKIVALAVFVAVALPYFNAAHLHPFAPFGFIKATGPDGVERGVMAAAAIIFFAFYGFDAIATAAEETKNPSRDLPIGIVGSMLVCILIYVGVAGAAVGAIPFTSFAKSPEPLALILRELGQPKAATFLAASAVIALPTVILAFFYGQSRIFFVMARDGLLPGSLATVSARGTPVRITLFTAVIVGAIAGLFPLDEIAALANAGTLAAFVAVCACMLIMRVRAPDAPRTFRTPAAWFVGGFGILGCLYLFASLPAKTQGYFVVWNALGLAIYAATGARRRTIAID</sequence>
<dbReference type="EMBL" id="JAUOTP010000012">
    <property type="protein sequence ID" value="MDO6416809.1"/>
    <property type="molecule type" value="Genomic_DNA"/>
</dbReference>
<evidence type="ECO:0000256" key="2">
    <source>
        <dbReference type="ARBA" id="ARBA00022448"/>
    </source>
</evidence>
<evidence type="ECO:0000256" key="4">
    <source>
        <dbReference type="ARBA" id="ARBA00022989"/>
    </source>
</evidence>
<name>A0ABT8YEQ0_9SPHN</name>
<evidence type="ECO:0000256" key="5">
    <source>
        <dbReference type="ARBA" id="ARBA00023136"/>
    </source>
</evidence>
<feature type="transmembrane region" description="Helical" evidence="6">
    <location>
        <begin position="58"/>
        <end position="78"/>
    </location>
</feature>
<keyword evidence="3 6" id="KW-0812">Transmembrane</keyword>
<feature type="transmembrane region" description="Helical" evidence="6">
    <location>
        <begin position="308"/>
        <end position="330"/>
    </location>
</feature>
<keyword evidence="4 6" id="KW-1133">Transmembrane helix</keyword>
<evidence type="ECO:0000256" key="1">
    <source>
        <dbReference type="ARBA" id="ARBA00004141"/>
    </source>
</evidence>
<organism evidence="7 8">
    <name type="scientific">Sphingomonas natans</name>
    <dbReference type="NCBI Taxonomy" id="3063330"/>
    <lineage>
        <taxon>Bacteria</taxon>
        <taxon>Pseudomonadati</taxon>
        <taxon>Pseudomonadota</taxon>
        <taxon>Alphaproteobacteria</taxon>
        <taxon>Sphingomonadales</taxon>
        <taxon>Sphingomonadaceae</taxon>
        <taxon>Sphingomonas</taxon>
    </lineage>
</organism>
<evidence type="ECO:0000313" key="7">
    <source>
        <dbReference type="EMBL" id="MDO6416809.1"/>
    </source>
</evidence>
<feature type="transmembrane region" description="Helical" evidence="6">
    <location>
        <begin position="227"/>
        <end position="248"/>
    </location>
</feature>
<evidence type="ECO:0000256" key="6">
    <source>
        <dbReference type="SAM" id="Phobius"/>
    </source>
</evidence>
<dbReference type="InterPro" id="IPR002293">
    <property type="entry name" value="AA/rel_permease1"/>
</dbReference>
<feature type="transmembrane region" description="Helical" evidence="6">
    <location>
        <begin position="148"/>
        <end position="170"/>
    </location>
</feature>
<evidence type="ECO:0000256" key="3">
    <source>
        <dbReference type="ARBA" id="ARBA00022692"/>
    </source>
</evidence>
<comment type="subcellular location">
    <subcellularLocation>
        <location evidence="1">Membrane</location>
        <topology evidence="1">Multi-pass membrane protein</topology>
    </subcellularLocation>
</comment>
<dbReference type="PIRSF" id="PIRSF006060">
    <property type="entry name" value="AA_transporter"/>
    <property type="match status" value="1"/>
</dbReference>
<dbReference type="PANTHER" id="PTHR43243:SF4">
    <property type="entry name" value="CATIONIC AMINO ACID TRANSPORTER 4"/>
    <property type="match status" value="1"/>
</dbReference>
<keyword evidence="8" id="KW-1185">Reference proteome</keyword>
<gene>
    <name evidence="7" type="ORF">Q4F19_20670</name>
</gene>
<feature type="transmembrane region" description="Helical" evidence="6">
    <location>
        <begin position="360"/>
        <end position="377"/>
    </location>
</feature>
<keyword evidence="5 6" id="KW-0472">Membrane</keyword>
<feature type="transmembrane region" description="Helical" evidence="6">
    <location>
        <begin position="440"/>
        <end position="458"/>
    </location>
</feature>
<feature type="transmembrane region" description="Helical" evidence="6">
    <location>
        <begin position="383"/>
        <end position="404"/>
    </location>
</feature>
<protein>
    <submittedName>
        <fullName evidence="7">Amino acid permease</fullName>
    </submittedName>
</protein>
<dbReference type="RefSeq" id="WP_303546666.1">
    <property type="nucleotide sequence ID" value="NZ_JAUOTP010000012.1"/>
</dbReference>
<reference evidence="7" key="1">
    <citation type="submission" date="2023-07" db="EMBL/GenBank/DDBJ databases">
        <authorList>
            <person name="Kim M."/>
        </authorList>
    </citation>
    <scope>NUCLEOTIDE SEQUENCE</scope>
    <source>
        <strain evidence="7">BIUV-7</strain>
    </source>
</reference>
<dbReference type="PANTHER" id="PTHR43243">
    <property type="entry name" value="INNER MEMBRANE TRANSPORTER YGJI-RELATED"/>
    <property type="match status" value="1"/>
</dbReference>
<dbReference type="Proteomes" id="UP001169764">
    <property type="component" value="Unassembled WGS sequence"/>
</dbReference>
<dbReference type="Gene3D" id="1.20.1740.10">
    <property type="entry name" value="Amino acid/polyamine transporter I"/>
    <property type="match status" value="1"/>
</dbReference>
<dbReference type="Pfam" id="PF13520">
    <property type="entry name" value="AA_permease_2"/>
    <property type="match status" value="1"/>
</dbReference>
<accession>A0ABT8YEQ0</accession>
<comment type="caution">
    <text evidence="7">The sequence shown here is derived from an EMBL/GenBank/DDBJ whole genome shotgun (WGS) entry which is preliminary data.</text>
</comment>
<proteinExistence type="predicted"/>
<feature type="transmembrane region" description="Helical" evidence="6">
    <location>
        <begin position="416"/>
        <end position="434"/>
    </location>
</feature>
<feature type="transmembrane region" description="Helical" evidence="6">
    <location>
        <begin position="31"/>
        <end position="52"/>
    </location>
</feature>
<feature type="transmembrane region" description="Helical" evidence="6">
    <location>
        <begin position="182"/>
        <end position="201"/>
    </location>
</feature>
<evidence type="ECO:0000313" key="8">
    <source>
        <dbReference type="Proteomes" id="UP001169764"/>
    </source>
</evidence>